<feature type="region of interest" description="Disordered" evidence="1">
    <location>
        <begin position="1"/>
        <end position="62"/>
    </location>
</feature>
<keyword evidence="2" id="KW-1133">Transmembrane helix</keyword>
<evidence type="ECO:0000313" key="4">
    <source>
        <dbReference type="Proteomes" id="UP000000763"/>
    </source>
</evidence>
<gene>
    <name evidence="3" type="primary">P0686C03.117</name>
</gene>
<proteinExistence type="predicted"/>
<feature type="compositionally biased region" description="Low complexity" evidence="1">
    <location>
        <begin position="10"/>
        <end position="19"/>
    </location>
</feature>
<evidence type="ECO:0000256" key="2">
    <source>
        <dbReference type="SAM" id="Phobius"/>
    </source>
</evidence>
<evidence type="ECO:0000256" key="1">
    <source>
        <dbReference type="SAM" id="MobiDB-lite"/>
    </source>
</evidence>
<feature type="compositionally biased region" description="Basic and acidic residues" evidence="1">
    <location>
        <begin position="20"/>
        <end position="52"/>
    </location>
</feature>
<keyword evidence="2" id="KW-0812">Transmembrane</keyword>
<protein>
    <submittedName>
        <fullName evidence="3">Uncharacterized protein</fullName>
    </submittedName>
</protein>
<feature type="transmembrane region" description="Helical" evidence="2">
    <location>
        <begin position="149"/>
        <end position="169"/>
    </location>
</feature>
<sequence length="180" mass="18889">MALATAACDRSSAASGGTSSERRGGVRERGRARRKGEMGEEDAHARGREKAGRGGGDVGAWSAEWAREERGKRWRGEVGAPAVGARLQSAGARRGTSGRDTAALFDGGPAPRPCSSAAVPRWSKLEGVGGMPPPPLPSHRRHPRLEPRLRVIGALAAAAVVVVAAATTYEGDRHRIADEW</sequence>
<name>Q7EZ90_ORYSJ</name>
<keyword evidence="2" id="KW-0472">Membrane</keyword>
<reference evidence="4" key="2">
    <citation type="journal article" date="2008" name="Nucleic Acids Res.">
        <title>The rice annotation project database (RAP-DB): 2008 update.</title>
        <authorList>
            <consortium name="The rice annotation project (RAP)"/>
        </authorList>
    </citation>
    <scope>GENOME REANNOTATION</scope>
    <source>
        <strain evidence="4">cv. Nipponbare</strain>
    </source>
</reference>
<reference evidence="4" key="1">
    <citation type="journal article" date="2005" name="Nature">
        <title>The map-based sequence of the rice genome.</title>
        <authorList>
            <consortium name="International rice genome sequencing project (IRGSP)"/>
            <person name="Matsumoto T."/>
            <person name="Wu J."/>
            <person name="Kanamori H."/>
            <person name="Katayose Y."/>
            <person name="Fujisawa M."/>
            <person name="Namiki N."/>
            <person name="Mizuno H."/>
            <person name="Yamamoto K."/>
            <person name="Antonio B.A."/>
            <person name="Baba T."/>
            <person name="Sakata K."/>
            <person name="Nagamura Y."/>
            <person name="Aoki H."/>
            <person name="Arikawa K."/>
            <person name="Arita K."/>
            <person name="Bito T."/>
            <person name="Chiden Y."/>
            <person name="Fujitsuka N."/>
            <person name="Fukunaka R."/>
            <person name="Hamada M."/>
            <person name="Harada C."/>
            <person name="Hayashi A."/>
            <person name="Hijishita S."/>
            <person name="Honda M."/>
            <person name="Hosokawa S."/>
            <person name="Ichikawa Y."/>
            <person name="Idonuma A."/>
            <person name="Iijima M."/>
            <person name="Ikeda M."/>
            <person name="Ikeno M."/>
            <person name="Ito K."/>
            <person name="Ito S."/>
            <person name="Ito T."/>
            <person name="Ito Y."/>
            <person name="Ito Y."/>
            <person name="Iwabuchi A."/>
            <person name="Kamiya K."/>
            <person name="Karasawa W."/>
            <person name="Kurita K."/>
            <person name="Katagiri S."/>
            <person name="Kikuta A."/>
            <person name="Kobayashi H."/>
            <person name="Kobayashi N."/>
            <person name="Machita K."/>
            <person name="Maehara T."/>
            <person name="Masukawa M."/>
            <person name="Mizubayashi T."/>
            <person name="Mukai Y."/>
            <person name="Nagasaki H."/>
            <person name="Nagata Y."/>
            <person name="Naito S."/>
            <person name="Nakashima M."/>
            <person name="Nakama Y."/>
            <person name="Nakamichi Y."/>
            <person name="Nakamura M."/>
            <person name="Meguro A."/>
            <person name="Negishi M."/>
            <person name="Ohta I."/>
            <person name="Ohta T."/>
            <person name="Okamoto M."/>
            <person name="Ono N."/>
            <person name="Saji S."/>
            <person name="Sakaguchi M."/>
            <person name="Sakai K."/>
            <person name="Shibata M."/>
            <person name="Shimokawa T."/>
            <person name="Song J."/>
            <person name="Takazaki Y."/>
            <person name="Terasawa K."/>
            <person name="Tsugane M."/>
            <person name="Tsuji K."/>
            <person name="Ueda S."/>
            <person name="Waki K."/>
            <person name="Yamagata H."/>
            <person name="Yamamoto M."/>
            <person name="Yamamoto S."/>
            <person name="Yamane H."/>
            <person name="Yoshiki S."/>
            <person name="Yoshihara R."/>
            <person name="Yukawa K."/>
            <person name="Zhong H."/>
            <person name="Yano M."/>
            <person name="Yuan Q."/>
            <person name="Ouyang S."/>
            <person name="Liu J."/>
            <person name="Jones K.M."/>
            <person name="Gansberger K."/>
            <person name="Moffat K."/>
            <person name="Hill J."/>
            <person name="Bera J."/>
            <person name="Fadrosh D."/>
            <person name="Jin S."/>
            <person name="Johri S."/>
            <person name="Kim M."/>
            <person name="Overton L."/>
            <person name="Reardon M."/>
            <person name="Tsitrin T."/>
            <person name="Vuong H."/>
            <person name="Weaver B."/>
            <person name="Ciecko A."/>
            <person name="Tallon L."/>
            <person name="Jackson J."/>
            <person name="Pai G."/>
            <person name="Aken S.V."/>
            <person name="Utterback T."/>
            <person name="Reidmuller S."/>
            <person name="Feldblyum T."/>
            <person name="Hsiao J."/>
            <person name="Zismann V."/>
            <person name="Iobst S."/>
            <person name="de Vazeille A.R."/>
            <person name="Buell C.R."/>
            <person name="Ying K."/>
            <person name="Li Y."/>
            <person name="Lu T."/>
            <person name="Huang Y."/>
            <person name="Zhao Q."/>
            <person name="Feng Q."/>
            <person name="Zhang L."/>
            <person name="Zhu J."/>
            <person name="Weng Q."/>
            <person name="Mu J."/>
            <person name="Lu Y."/>
            <person name="Fan D."/>
            <person name="Liu Y."/>
            <person name="Guan J."/>
            <person name="Zhang Y."/>
            <person name="Yu S."/>
            <person name="Liu X."/>
            <person name="Zhang Y."/>
            <person name="Hong G."/>
            <person name="Han B."/>
            <person name="Choisne N."/>
            <person name="Demange N."/>
            <person name="Orjeda G."/>
            <person name="Samain S."/>
            <person name="Cattolico L."/>
            <person name="Pelletier E."/>
            <person name="Couloux A."/>
            <person name="Segurens B."/>
            <person name="Wincker P."/>
            <person name="D'Hont A."/>
            <person name="Scarpelli C."/>
            <person name="Weissenbach J."/>
            <person name="Salanoubat M."/>
            <person name="Quetier F."/>
            <person name="Yu Y."/>
            <person name="Kim H.R."/>
            <person name="Rambo T."/>
            <person name="Currie J."/>
            <person name="Collura K."/>
            <person name="Luo M."/>
            <person name="Yang T."/>
            <person name="Ammiraju J.S.S."/>
            <person name="Engler F."/>
            <person name="Soderlund C."/>
            <person name="Wing R.A."/>
            <person name="Palmer L.E."/>
            <person name="de la Bastide M."/>
            <person name="Spiegel L."/>
            <person name="Nascimento L."/>
            <person name="Zutavern T."/>
            <person name="O'Shaughnessy A."/>
            <person name="Dike S."/>
            <person name="Dedhia N."/>
            <person name="Preston R."/>
            <person name="Balija V."/>
            <person name="McCombie W.R."/>
            <person name="Chow T."/>
            <person name="Chen H."/>
            <person name="Chung M."/>
            <person name="Chen C."/>
            <person name="Shaw J."/>
            <person name="Wu H."/>
            <person name="Hsiao K."/>
            <person name="Chao Y."/>
            <person name="Chu M."/>
            <person name="Cheng C."/>
            <person name="Hour A."/>
            <person name="Lee P."/>
            <person name="Lin S."/>
            <person name="Lin Y."/>
            <person name="Liou J."/>
            <person name="Liu S."/>
            <person name="Hsing Y."/>
            <person name="Raghuvanshi S."/>
            <person name="Mohanty A."/>
            <person name="Bharti A.K."/>
            <person name="Gaur A."/>
            <person name="Gupta V."/>
            <person name="Kumar D."/>
            <person name="Ravi V."/>
            <person name="Vij S."/>
            <person name="Kapur A."/>
            <person name="Khurana P."/>
            <person name="Khurana P."/>
            <person name="Khurana J.P."/>
            <person name="Tyagi A.K."/>
            <person name="Gaikwad K."/>
            <person name="Singh A."/>
            <person name="Dalal V."/>
            <person name="Srivastava S."/>
            <person name="Dixit A."/>
            <person name="Pal A.K."/>
            <person name="Ghazi I.A."/>
            <person name="Yadav M."/>
            <person name="Pandit A."/>
            <person name="Bhargava A."/>
            <person name="Sureshbabu K."/>
            <person name="Batra K."/>
            <person name="Sharma T.R."/>
            <person name="Mohapatra T."/>
            <person name="Singh N.K."/>
            <person name="Messing J."/>
            <person name="Nelson A.B."/>
            <person name="Fuks G."/>
            <person name="Kavchok S."/>
            <person name="Keizer G."/>
            <person name="Linton E."/>
            <person name="Llaca V."/>
            <person name="Song R."/>
            <person name="Tanyolac B."/>
            <person name="Young S."/>
            <person name="Ho-Il K."/>
            <person name="Hahn J.H."/>
            <person name="Sangsakoo G."/>
            <person name="Vanavichit A."/>
            <person name="de Mattos Luiz.A.T."/>
            <person name="Zimmer P.D."/>
            <person name="Malone G."/>
            <person name="Dellagostin O."/>
            <person name="de Oliveira A.C."/>
            <person name="Bevan M."/>
            <person name="Bancroft I."/>
            <person name="Minx P."/>
            <person name="Cordum H."/>
            <person name="Wilson R."/>
            <person name="Cheng Z."/>
            <person name="Jin W."/>
            <person name="Jiang J."/>
            <person name="Leong S.A."/>
            <person name="Iwama H."/>
            <person name="Gojobori T."/>
            <person name="Itoh T."/>
            <person name="Niimura Y."/>
            <person name="Fujii Y."/>
            <person name="Habara T."/>
            <person name="Sakai H."/>
            <person name="Sato Y."/>
            <person name="Wilson G."/>
            <person name="Kumar K."/>
            <person name="McCouch S."/>
            <person name="Juretic N."/>
            <person name="Hoen D."/>
            <person name="Wright S."/>
            <person name="Bruskiewich R."/>
            <person name="Bureau T."/>
            <person name="Miyao A."/>
            <person name="Hirochika H."/>
            <person name="Nishikawa T."/>
            <person name="Kadowaki K."/>
            <person name="Sugiura M."/>
            <person name="Burr B."/>
            <person name="Sasaki T."/>
        </authorList>
    </citation>
    <scope>NUCLEOTIDE SEQUENCE [LARGE SCALE GENOMIC DNA]</scope>
    <source>
        <strain evidence="4">cv. Nipponbare</strain>
    </source>
</reference>
<dbReference type="Proteomes" id="UP000000763">
    <property type="component" value="Chromosome 8"/>
</dbReference>
<accession>Q7EZ90</accession>
<dbReference type="EMBL" id="AP004761">
    <property type="protein sequence ID" value="BAD09988.1"/>
    <property type="molecule type" value="Genomic_DNA"/>
</dbReference>
<evidence type="ECO:0000313" key="3">
    <source>
        <dbReference type="EMBL" id="BAD09988.1"/>
    </source>
</evidence>
<dbReference type="AlphaFoldDB" id="Q7EZ90"/>
<organism evidence="3 4">
    <name type="scientific">Oryza sativa subsp. japonica</name>
    <name type="common">Rice</name>
    <dbReference type="NCBI Taxonomy" id="39947"/>
    <lineage>
        <taxon>Eukaryota</taxon>
        <taxon>Viridiplantae</taxon>
        <taxon>Streptophyta</taxon>
        <taxon>Embryophyta</taxon>
        <taxon>Tracheophyta</taxon>
        <taxon>Spermatophyta</taxon>
        <taxon>Magnoliopsida</taxon>
        <taxon>Liliopsida</taxon>
        <taxon>Poales</taxon>
        <taxon>Poaceae</taxon>
        <taxon>BOP clade</taxon>
        <taxon>Oryzoideae</taxon>
        <taxon>Oryzeae</taxon>
        <taxon>Oryzinae</taxon>
        <taxon>Oryza</taxon>
        <taxon>Oryza sativa</taxon>
    </lineage>
</organism>